<dbReference type="EMBL" id="JADXDR010000068">
    <property type="protein sequence ID" value="KAI7841000.1"/>
    <property type="molecule type" value="Genomic_DNA"/>
</dbReference>
<sequence length="925" mass="99251">MGSSAAQHSHPKSLASRRPFAAAVLSLFVLAVAALKLLPPASLQQPLDVQQLLQVADCRDASLDGEMAAAPAAAASGAQRRLRILMLSHDLTLTGAPQVLYEVAAHLQTRGHSISFLSLRGGEMEKLLKHAGIRYSLDTDVQLHPLNHSTPLDPATFDVVVLNTVVTFHWLRQQVEAWGLPFLQKAVWWLHEHPLHANDGFAAEGAPLKRHLMARCGAVAIVSSSTWRWWEAWALDGAHQAGLDYSPLVGRQESFGQQPPLPPSLPNLRVVRNPLPSWIVPLLELGDGSSAAQMPECSRDSQQWPLASLRQHFREQIGATDEDYVVLIVSKNSPYKGVSRLLAAFVKAWQQASSLPSGEPGRLLLVCIGTSMPELADEVEQAAANLQVATQPAGAADGGAAQAGDTLQAAVHLLDETDNSTQRLGWYAAADVHVLNSECESFGRVTVEGMAASLPQLATTCGGTLEIVEDDVNGLLHPPPSAGEAADAMLLDHILRLDRRTAAGRALGLQLGVAGCRRVHAEFLPQHFLDASEALLQQVADGAEAASVAAEAGLEAAPGQGLTPGAAQLLRSGWAASFMPAPANQARVVQRDMHLNSNARFNGSAPVPHALLAVELGSWQWQNKSVNWPADLGQTHGAAILVGGRHLFIVAGQKSGECSPATQSAYRLDLQTFKMQAIPELPEPRYSPTLAMLADGRLHAFGGLLPDRVTPAREHWSLAVHADGSTGDEWLTEAPLPTYLGGSHATVVELQPQGTAEPALYYWGRISQEAQARRDAAAGNYSCAANREWGDAALWSFSLSRGWRRHRDLPLPLLYATSCAIKLGQDTALVVGGQHYVGWLSRTLWLYNATEDSWARVGNAPLYSRGHVCGLQDGRLFMALGQQGQQSGRSHEPGQLSARQFWAALPPELAKQGGAAEPNTLAFAE</sequence>
<proteinExistence type="predicted"/>
<evidence type="ECO:0000313" key="2">
    <source>
        <dbReference type="Proteomes" id="UP001205105"/>
    </source>
</evidence>
<dbReference type="SUPFAM" id="SSF53756">
    <property type="entry name" value="UDP-Glycosyltransferase/glycogen phosphorylase"/>
    <property type="match status" value="1"/>
</dbReference>
<dbReference type="Proteomes" id="UP001205105">
    <property type="component" value="Unassembled WGS sequence"/>
</dbReference>
<dbReference type="CDD" id="cd03801">
    <property type="entry name" value="GT4_PimA-like"/>
    <property type="match status" value="1"/>
</dbReference>
<dbReference type="AlphaFoldDB" id="A0AAD5DND3"/>
<reference evidence="1" key="1">
    <citation type="submission" date="2020-11" db="EMBL/GenBank/DDBJ databases">
        <title>Chlorella ohadii genome sequencing and assembly.</title>
        <authorList>
            <person name="Murik O."/>
            <person name="Treves H."/>
            <person name="Kedem I."/>
            <person name="Shotland Y."/>
            <person name="Kaplan A."/>
        </authorList>
    </citation>
    <scope>NUCLEOTIDE SEQUENCE</scope>
    <source>
        <strain evidence="1">1</strain>
    </source>
</reference>
<keyword evidence="2" id="KW-1185">Reference proteome</keyword>
<dbReference type="SUPFAM" id="SSF117281">
    <property type="entry name" value="Kelch motif"/>
    <property type="match status" value="1"/>
</dbReference>
<name>A0AAD5DND3_9CHLO</name>
<dbReference type="Pfam" id="PF16994">
    <property type="entry name" value="Glyco_trans_4_5"/>
    <property type="match status" value="1"/>
</dbReference>
<dbReference type="Gene3D" id="2.120.10.80">
    <property type="entry name" value="Kelch-type beta propeller"/>
    <property type="match status" value="2"/>
</dbReference>
<accession>A0AAD5DND3</accession>
<gene>
    <name evidence="1" type="ORF">COHA_005228</name>
</gene>
<protein>
    <recommendedName>
        <fullName evidence="3">Glycosyl transferase family 1 domain-containing protein</fullName>
    </recommendedName>
</protein>
<evidence type="ECO:0000313" key="1">
    <source>
        <dbReference type="EMBL" id="KAI7841000.1"/>
    </source>
</evidence>
<dbReference type="Gene3D" id="3.40.50.2000">
    <property type="entry name" value="Glycogen Phosphorylase B"/>
    <property type="match status" value="1"/>
</dbReference>
<comment type="caution">
    <text evidence="1">The sequence shown here is derived from an EMBL/GenBank/DDBJ whole genome shotgun (WGS) entry which is preliminary data.</text>
</comment>
<organism evidence="1 2">
    <name type="scientific">Chlorella ohadii</name>
    <dbReference type="NCBI Taxonomy" id="2649997"/>
    <lineage>
        <taxon>Eukaryota</taxon>
        <taxon>Viridiplantae</taxon>
        <taxon>Chlorophyta</taxon>
        <taxon>core chlorophytes</taxon>
        <taxon>Trebouxiophyceae</taxon>
        <taxon>Chlorellales</taxon>
        <taxon>Chlorellaceae</taxon>
        <taxon>Chlorella clade</taxon>
        <taxon>Chlorella</taxon>
    </lineage>
</organism>
<dbReference type="InterPro" id="IPR015915">
    <property type="entry name" value="Kelch-typ_b-propeller"/>
</dbReference>
<evidence type="ECO:0008006" key="3">
    <source>
        <dbReference type="Google" id="ProtNLM"/>
    </source>
</evidence>
<dbReference type="PANTHER" id="PTHR47252">
    <property type="entry name" value="GLYCOSYLTRANSFERASE"/>
    <property type="match status" value="1"/>
</dbReference>
<dbReference type="InterPro" id="IPR041693">
    <property type="entry name" value="Glyco_trans_4_5"/>
</dbReference>
<dbReference type="PANTHER" id="PTHR47252:SF4">
    <property type="entry name" value="GLYCOSYLTRANSFERASE"/>
    <property type="match status" value="1"/>
</dbReference>
<dbReference type="Pfam" id="PF13692">
    <property type="entry name" value="Glyco_trans_1_4"/>
    <property type="match status" value="1"/>
</dbReference>